<evidence type="ECO:0000313" key="4">
    <source>
        <dbReference type="Proteomes" id="UP000029223"/>
    </source>
</evidence>
<keyword evidence="4" id="KW-1185">Reference proteome</keyword>
<dbReference type="Gene3D" id="1.10.101.10">
    <property type="entry name" value="PGBD-like superfamily/PGBD"/>
    <property type="match status" value="1"/>
</dbReference>
<evidence type="ECO:0000313" key="3">
    <source>
        <dbReference type="EMBL" id="GAL26798.1"/>
    </source>
</evidence>
<dbReference type="Pfam" id="PF01471">
    <property type="entry name" value="PG_binding_1"/>
    <property type="match status" value="1"/>
</dbReference>
<organism evidence="3 4">
    <name type="scientific">Vibrio variabilis</name>
    <dbReference type="NCBI Taxonomy" id="990271"/>
    <lineage>
        <taxon>Bacteria</taxon>
        <taxon>Pseudomonadati</taxon>
        <taxon>Pseudomonadota</taxon>
        <taxon>Gammaproteobacteria</taxon>
        <taxon>Vibrionales</taxon>
        <taxon>Vibrionaceae</taxon>
        <taxon>Vibrio</taxon>
    </lineage>
</organism>
<name>A0ABQ0JDG6_9VIBR</name>
<dbReference type="Gene3D" id="3.90.70.10">
    <property type="entry name" value="Cysteine proteinases"/>
    <property type="match status" value="1"/>
</dbReference>
<comment type="caution">
    <text evidence="3">The sequence shown here is derived from an EMBL/GenBank/DDBJ whole genome shotgun (WGS) entry which is preliminary data.</text>
</comment>
<evidence type="ECO:0000259" key="2">
    <source>
        <dbReference type="Pfam" id="PF21327"/>
    </source>
</evidence>
<dbReference type="InterPro" id="IPR052026">
    <property type="entry name" value="ExeA_AAA_ATPase_DNA-bind"/>
</dbReference>
<gene>
    <name evidence="3" type="ORF">JCM19239_14</name>
</gene>
<dbReference type="PANTHER" id="PTHR35894">
    <property type="entry name" value="GENERAL SECRETION PATHWAY PROTEIN A-RELATED"/>
    <property type="match status" value="1"/>
</dbReference>
<accession>A0ABQ0JDG6</accession>
<dbReference type="Pfam" id="PF21327">
    <property type="entry name" value="GspA_C39-like"/>
    <property type="match status" value="1"/>
</dbReference>
<dbReference type="SUPFAM" id="SSF47090">
    <property type="entry name" value="PGBD-like"/>
    <property type="match status" value="1"/>
</dbReference>
<feature type="domain" description="Peptidoglycan binding-like" evidence="1">
    <location>
        <begin position="343"/>
        <end position="399"/>
    </location>
</feature>
<dbReference type="InterPro" id="IPR027417">
    <property type="entry name" value="P-loop_NTPase"/>
</dbReference>
<dbReference type="SUPFAM" id="SSF52540">
    <property type="entry name" value="P-loop containing nucleoside triphosphate hydrolases"/>
    <property type="match status" value="1"/>
</dbReference>
<dbReference type="PANTHER" id="PTHR35894:SF1">
    <property type="entry name" value="PHOSPHORIBULOKINASE _ URIDINE KINASE FAMILY"/>
    <property type="match status" value="1"/>
</dbReference>
<dbReference type="InterPro" id="IPR036365">
    <property type="entry name" value="PGBD-like_sf"/>
</dbReference>
<dbReference type="Proteomes" id="UP000029223">
    <property type="component" value="Unassembled WGS sequence"/>
</dbReference>
<reference evidence="4" key="2">
    <citation type="submission" date="2014-09" db="EMBL/GenBank/DDBJ databases">
        <authorList>
            <consortium name="NBRP consortium"/>
            <person name="Sawabe T."/>
            <person name="Meirelles P."/>
            <person name="Nakanishi M."/>
            <person name="Sayaka M."/>
            <person name="Hattori M."/>
            <person name="Ohkuma M."/>
        </authorList>
    </citation>
    <scope>NUCLEOTIDE SEQUENCE [LARGE SCALE GENOMIC DNA]</scope>
    <source>
        <strain evidence="4">JCM 19239</strain>
    </source>
</reference>
<evidence type="ECO:0000259" key="1">
    <source>
        <dbReference type="Pfam" id="PF01471"/>
    </source>
</evidence>
<dbReference type="InterPro" id="IPR002477">
    <property type="entry name" value="Peptidoglycan-bd-like"/>
</dbReference>
<protein>
    <submittedName>
        <fullName evidence="3">General secretion pathway protein A</fullName>
    </submittedName>
</protein>
<dbReference type="EMBL" id="BBMS01000022">
    <property type="protein sequence ID" value="GAL26798.1"/>
    <property type="molecule type" value="Genomic_DNA"/>
</dbReference>
<dbReference type="InterPro" id="IPR036366">
    <property type="entry name" value="PGBDSf"/>
</dbReference>
<proteinExistence type="predicted"/>
<sequence length="420" mass="46791">MSNCAFLTNLETDDRKLLKVLLIGQPELQQKLRTTQLRQLAQRITGRYHLLPLSEGEARQYIEFRLSTAGGETSLFNKSAVAAINNASQGIPRLINLIGDKALQYAYHSGEKRVSKSIALKACEDILSFQAPGVGNAAKSTSSSWRQAIGQYALPAVLGVCVAAGLYWKGADALSWVQHSWASLQATDAPNETATVETQVDSLAVIAEESKPQQTLYPAELIPQLLNRDDKIAAIQELYAVWGYRASVLDGMCDSETNGLFQCQKYLGTLEQITAQTSLLLCLCIIKGEKAMSCSTEWQVMRLRCSMYSTYCHAESVVESLWTGEYYSIWQREIYSTLRLNQQGEQVLLLDSKLSQVLGDQPTGSDVFDKTLERKVEIFQRWQNMDVDGIAGRNTLRQLELMTQTDAPSLVWNNPEEALQ</sequence>
<dbReference type="InterPro" id="IPR048809">
    <property type="entry name" value="GspA_C39-like"/>
</dbReference>
<reference evidence="4" key="1">
    <citation type="submission" date="2014-09" db="EMBL/GenBank/DDBJ databases">
        <title>Vibrio variabilis JCM 19239. (C206) whole genome shotgun sequence.</title>
        <authorList>
            <person name="Sawabe T."/>
            <person name="Meirelles P."/>
            <person name="Nakanishi M."/>
            <person name="Sayaka M."/>
            <person name="Hattori M."/>
            <person name="Ohkuma M."/>
        </authorList>
    </citation>
    <scope>NUCLEOTIDE SEQUENCE [LARGE SCALE GENOMIC DNA]</scope>
    <source>
        <strain evidence="4">JCM 19239</strain>
    </source>
</reference>
<feature type="domain" description="General secretion pathway protein A peptidase C39-like" evidence="2">
    <location>
        <begin position="235"/>
        <end position="330"/>
    </location>
</feature>